<evidence type="ECO:0000256" key="4">
    <source>
        <dbReference type="ARBA" id="ARBA00022801"/>
    </source>
</evidence>
<dbReference type="Pfam" id="PF01541">
    <property type="entry name" value="GIY-YIG"/>
    <property type="match status" value="1"/>
</dbReference>
<dbReference type="SMART" id="SM00497">
    <property type="entry name" value="IENR1"/>
    <property type="match status" value="1"/>
</dbReference>
<reference evidence="7" key="1">
    <citation type="submission" date="2020-01" db="EMBL/GenBank/DDBJ databases">
        <title>The mitochondrial genome of Bipolaris sorokiniana.</title>
        <authorList>
            <person name="Song N."/>
        </authorList>
    </citation>
    <scope>NUCLEOTIDE SEQUENCE</scope>
</reference>
<dbReference type="PROSITE" id="PS50164">
    <property type="entry name" value="GIY_YIG"/>
    <property type="match status" value="1"/>
</dbReference>
<evidence type="ECO:0000256" key="5">
    <source>
        <dbReference type="SAM" id="MobiDB-lite"/>
    </source>
</evidence>
<evidence type="ECO:0000313" key="7">
    <source>
        <dbReference type="EMBL" id="QIQ48917.1"/>
    </source>
</evidence>
<dbReference type="SMART" id="SM00496">
    <property type="entry name" value="IENR2"/>
    <property type="match status" value="4"/>
</dbReference>
<keyword evidence="2" id="KW-0540">Nuclease</keyword>
<sequence>MLNYILLLVFYFFINYDYLSYNNKMYLKSFCDEASSETSNQSSNSEINSNSESGQNPNFGTEQDPDDDDFVKKTVNNNNLTTIEHKHKFNQQHKLNLANLKSSTVSPVYNLLNDRETILREFLNKSGIYLIHNNVNGKQYVGSGTDLAKRLATYYFPSRLVDNRYISNSILKYGHGNFSVVILYVLGNTDISIKKDIISKEQKYIDLYLPVLNLNPIAGSSMGFNHSEESKRLMSEFRKGKPLSEKTKKRLSLLFSGELNPFWSKHHTPATLEKMSKSKLGALNPMFNKEKSEEFVAHMYKDRKGSNNPMFGKTKSEETLAKIRKKVYVYDSNKQFIKCYDSIKFAVNDLHIAFETIKKYLDTDKTYKDKYFYSELQ</sequence>
<dbReference type="Pfam" id="PF07460">
    <property type="entry name" value="NUMOD3"/>
    <property type="match status" value="2"/>
</dbReference>
<dbReference type="Gene3D" id="3.40.1440.10">
    <property type="entry name" value="GIY-YIG endonuclease"/>
    <property type="match status" value="1"/>
</dbReference>
<dbReference type="SUPFAM" id="SSF82771">
    <property type="entry name" value="GIY-YIG endonuclease"/>
    <property type="match status" value="1"/>
</dbReference>
<dbReference type="InterPro" id="IPR010896">
    <property type="entry name" value="NUMOD1"/>
</dbReference>
<dbReference type="InterPro" id="IPR003647">
    <property type="entry name" value="Intron_nuc_1_rpt"/>
</dbReference>
<dbReference type="GeneID" id="54599961"/>
<dbReference type="SMART" id="SM00465">
    <property type="entry name" value="GIYc"/>
    <property type="match status" value="1"/>
</dbReference>
<evidence type="ECO:0000256" key="1">
    <source>
        <dbReference type="ARBA" id="ARBA00010045"/>
    </source>
</evidence>
<keyword evidence="3 7" id="KW-0255">Endonuclease</keyword>
<keyword evidence="7" id="KW-0496">Mitochondrion</keyword>
<feature type="compositionally biased region" description="Low complexity" evidence="5">
    <location>
        <begin position="38"/>
        <end position="53"/>
    </location>
</feature>
<dbReference type="CDD" id="cd10445">
    <property type="entry name" value="GIY-YIG_bI1_like"/>
    <property type="match status" value="1"/>
</dbReference>
<evidence type="ECO:0000256" key="3">
    <source>
        <dbReference type="ARBA" id="ARBA00022759"/>
    </source>
</evidence>
<comment type="similarity">
    <text evidence="1">To endonucleases of group I introns of fungi and phage.</text>
</comment>
<feature type="domain" description="GIY-YIG" evidence="6">
    <location>
        <begin position="124"/>
        <end position="214"/>
    </location>
</feature>
<dbReference type="InterPro" id="IPR000305">
    <property type="entry name" value="GIY-YIG_endonuc"/>
</dbReference>
<dbReference type="GO" id="GO:0003677">
    <property type="term" value="F:DNA binding"/>
    <property type="evidence" value="ECO:0007669"/>
    <property type="project" value="InterPro"/>
</dbReference>
<dbReference type="RefSeq" id="YP_009759706.1">
    <property type="nucleotide sequence ID" value="NC_047242.1"/>
</dbReference>
<gene>
    <name evidence="7" type="primary">orf377</name>
</gene>
<dbReference type="Pfam" id="PF07453">
    <property type="entry name" value="NUMOD1"/>
    <property type="match status" value="1"/>
</dbReference>
<dbReference type="GO" id="GO:0016787">
    <property type="term" value="F:hydrolase activity"/>
    <property type="evidence" value="ECO:0007669"/>
    <property type="project" value="UniProtKB-KW"/>
</dbReference>
<dbReference type="GO" id="GO:0004519">
    <property type="term" value="F:endonuclease activity"/>
    <property type="evidence" value="ECO:0007669"/>
    <property type="project" value="UniProtKB-KW"/>
</dbReference>
<geneLocation type="mitochondrion" evidence="7"/>
<dbReference type="InterPro" id="IPR035901">
    <property type="entry name" value="GIY-YIG_endonuc_sf"/>
</dbReference>
<evidence type="ECO:0000259" key="6">
    <source>
        <dbReference type="PROSITE" id="PS50164"/>
    </source>
</evidence>
<keyword evidence="4" id="KW-0378">Hydrolase</keyword>
<dbReference type="GeneID" id="54599962"/>
<organism evidence="7">
    <name type="scientific">Cochliobolus sativus</name>
    <name type="common">Common root rot and spot blotch fungus</name>
    <name type="synonym">Bipolaris sorokiniana</name>
    <dbReference type="NCBI Taxonomy" id="45130"/>
    <lineage>
        <taxon>Eukaryota</taxon>
        <taxon>Fungi</taxon>
        <taxon>Dikarya</taxon>
        <taxon>Ascomycota</taxon>
        <taxon>Pezizomycotina</taxon>
        <taxon>Dothideomycetes</taxon>
        <taxon>Pleosporomycetidae</taxon>
        <taxon>Pleosporales</taxon>
        <taxon>Pleosporineae</taxon>
        <taxon>Pleosporaceae</taxon>
        <taxon>Bipolaris</taxon>
    </lineage>
</organism>
<dbReference type="SUPFAM" id="SSF64496">
    <property type="entry name" value="DNA-binding domain of intron-encoded endonucleases"/>
    <property type="match status" value="2"/>
</dbReference>
<dbReference type="InterPro" id="IPR006350">
    <property type="entry name" value="Intron_endoG1"/>
</dbReference>
<name>A0A6G9KDN9_COCSA</name>
<feature type="region of interest" description="Disordered" evidence="5">
    <location>
        <begin position="38"/>
        <end position="68"/>
    </location>
</feature>
<protein>
    <submittedName>
        <fullName evidence="7">GIY endonuclease</fullName>
    </submittedName>
</protein>
<dbReference type="RefSeq" id="YP_009759705.1">
    <property type="nucleotide sequence ID" value="NC_047242.1"/>
</dbReference>
<dbReference type="NCBIfam" id="TIGR01453">
    <property type="entry name" value="grpIintron_endo"/>
    <property type="match status" value="1"/>
</dbReference>
<proteinExistence type="predicted"/>
<accession>A0A6G9KDN9</accession>
<dbReference type="EMBL" id="MN978926">
    <property type="protein sequence ID" value="QIQ48917.1"/>
    <property type="molecule type" value="Genomic_DNA"/>
</dbReference>
<dbReference type="AlphaFoldDB" id="A0A6G9KDN9"/>
<dbReference type="EMBL" id="MN978926">
    <property type="protein sequence ID" value="QIQ48918.1"/>
    <property type="molecule type" value="Genomic_DNA"/>
</dbReference>
<dbReference type="InterPro" id="IPR003611">
    <property type="entry name" value="NUMOD3"/>
</dbReference>
<evidence type="ECO:0000256" key="2">
    <source>
        <dbReference type="ARBA" id="ARBA00022722"/>
    </source>
</evidence>